<evidence type="ECO:0000313" key="2">
    <source>
        <dbReference type="EMBL" id="QHT80934.1"/>
    </source>
</evidence>
<dbReference type="EMBL" id="MN739976">
    <property type="protein sequence ID" value="QHT80934.1"/>
    <property type="molecule type" value="Genomic_DNA"/>
</dbReference>
<proteinExistence type="predicted"/>
<sequence>MSYNASKVIEEVSQENWPAARVRNIVKVFEEQRSLQWMLDAPAPKRMTREKGLEWLAATAGIPLVDLKLMRPVPFVQQYVLGTREHQSLIQAIRIVHGITARAMYSPEKDCASDYMIERARWWIASEENAPRAPAPAPAEVIAEAPAPAPAEVVPQVHHRRPDADPDADDHLFEPPPVPLPTLTEVAERLASLREQVDEHVADREREEQQRKDDRKALNRLSDRLVSSEMELGLIDDALDHMYAGQQSPANVVGRLAAIIARITQMDI</sequence>
<protein>
    <submittedName>
        <fullName evidence="2">Uncharacterized protein</fullName>
    </submittedName>
</protein>
<organism evidence="2">
    <name type="scientific">viral metagenome</name>
    <dbReference type="NCBI Taxonomy" id="1070528"/>
    <lineage>
        <taxon>unclassified sequences</taxon>
        <taxon>metagenomes</taxon>
        <taxon>organismal metagenomes</taxon>
    </lineage>
</organism>
<feature type="region of interest" description="Disordered" evidence="1">
    <location>
        <begin position="158"/>
        <end position="180"/>
    </location>
</feature>
<dbReference type="AlphaFoldDB" id="A0A6C0HKJ7"/>
<name>A0A6C0HKJ7_9ZZZZ</name>
<reference evidence="2" key="1">
    <citation type="journal article" date="2020" name="Nature">
        <title>Giant virus diversity and host interactions through global metagenomics.</title>
        <authorList>
            <person name="Schulz F."/>
            <person name="Roux S."/>
            <person name="Paez-Espino D."/>
            <person name="Jungbluth S."/>
            <person name="Walsh D.A."/>
            <person name="Denef V.J."/>
            <person name="McMahon K.D."/>
            <person name="Konstantinidis K.T."/>
            <person name="Eloe-Fadrosh E.A."/>
            <person name="Kyrpides N.C."/>
            <person name="Woyke T."/>
        </authorList>
    </citation>
    <scope>NUCLEOTIDE SEQUENCE</scope>
    <source>
        <strain evidence="2">GVMAG-M-3300023184-135</strain>
    </source>
</reference>
<feature type="region of interest" description="Disordered" evidence="1">
    <location>
        <begin position="196"/>
        <end position="216"/>
    </location>
</feature>
<accession>A0A6C0HKJ7</accession>
<evidence type="ECO:0000256" key="1">
    <source>
        <dbReference type="SAM" id="MobiDB-lite"/>
    </source>
</evidence>